<protein>
    <submittedName>
        <fullName evidence="1">Uncharacterized protein</fullName>
    </submittedName>
</protein>
<keyword evidence="2" id="KW-1185">Reference proteome</keyword>
<name>A0A1Y0IGM4_9BACL</name>
<dbReference type="EMBL" id="CP021434">
    <property type="protein sequence ID" value="ARU59632.1"/>
    <property type="molecule type" value="Genomic_DNA"/>
</dbReference>
<dbReference type="KEGG" id="tum:CBW65_00010"/>
<evidence type="ECO:0000313" key="1">
    <source>
        <dbReference type="EMBL" id="ARU59632.1"/>
    </source>
</evidence>
<reference evidence="2" key="1">
    <citation type="submission" date="2017-05" db="EMBL/GenBank/DDBJ databases">
        <authorList>
            <person name="Sung H."/>
        </authorList>
    </citation>
    <scope>NUCLEOTIDE SEQUENCE [LARGE SCALE GENOMIC DNA]</scope>
    <source>
        <strain evidence="2">AR23208</strain>
    </source>
</reference>
<evidence type="ECO:0000313" key="2">
    <source>
        <dbReference type="Proteomes" id="UP000195437"/>
    </source>
</evidence>
<dbReference type="Proteomes" id="UP000195437">
    <property type="component" value="Chromosome"/>
</dbReference>
<proteinExistence type="predicted"/>
<gene>
    <name evidence="1" type="ORF">CBW65_00010</name>
</gene>
<dbReference type="AlphaFoldDB" id="A0A1Y0IGM4"/>
<dbReference type="OrthoDB" id="2575543at2"/>
<sequence length="251" mass="29026">MDVVMKPELRTNGGETTSIYYNGEWAGDLYLVYREGDSLTGTMQIDTRRVEENELEYVTDEVRTYVQHLSSALNVQESSVVMMYGDISSVVEMEPMDMISEDDVEILLTEEDELYEDDAFEMADDEDCEDEELFADDDVYYEDDPGFYAAAEVEEEPYHLSVVFQDGEHTKYQLHDDEHRTLGLVSVDEIGSNVSGRVEFWSDMDDDETTDIARILAREFSETDAESISFTMNYQDHHLGDFQLERRDLMM</sequence>
<organism evidence="1 2">
    <name type="scientific">Tumebacillus avium</name>
    <dbReference type="NCBI Taxonomy" id="1903704"/>
    <lineage>
        <taxon>Bacteria</taxon>
        <taxon>Bacillati</taxon>
        <taxon>Bacillota</taxon>
        <taxon>Bacilli</taxon>
        <taxon>Bacillales</taxon>
        <taxon>Alicyclobacillaceae</taxon>
        <taxon>Tumebacillus</taxon>
    </lineage>
</organism>
<accession>A0A1Y0IGM4</accession>
<dbReference type="RefSeq" id="WP_087455020.1">
    <property type="nucleotide sequence ID" value="NZ_CP021434.1"/>
</dbReference>